<dbReference type="PANTHER" id="PTHR23110">
    <property type="entry name" value="BTB DOMAIN TRANSCRIPTION FACTOR"/>
    <property type="match status" value="1"/>
</dbReference>
<feature type="compositionally biased region" description="Low complexity" evidence="3">
    <location>
        <begin position="368"/>
        <end position="387"/>
    </location>
</feature>
<dbReference type="PANTHER" id="PTHR23110:SF10">
    <property type="entry name" value="TRANSCRIPTION FACTOR GAGA"/>
    <property type="match status" value="1"/>
</dbReference>
<proteinExistence type="predicted"/>
<accession>A0ABK9MJN3</accession>
<dbReference type="InterPro" id="IPR051095">
    <property type="entry name" value="Dros_DevTransReg"/>
</dbReference>
<keyword evidence="2" id="KW-0539">Nucleus</keyword>
<feature type="compositionally biased region" description="Low complexity" evidence="3">
    <location>
        <begin position="243"/>
        <end position="266"/>
    </location>
</feature>
<dbReference type="InterPro" id="IPR015318">
    <property type="entry name" value="Znf_GAGA-bd_fac"/>
</dbReference>
<dbReference type="Gene3D" id="3.30.710.10">
    <property type="entry name" value="Potassium Channel Kv1.1, Chain A"/>
    <property type="match status" value="1"/>
</dbReference>
<dbReference type="InterPro" id="IPR000210">
    <property type="entry name" value="BTB/POZ_dom"/>
</dbReference>
<protein>
    <recommendedName>
        <fullName evidence="4">BTB domain-containing protein</fullName>
    </recommendedName>
</protein>
<feature type="compositionally biased region" description="Polar residues" evidence="3">
    <location>
        <begin position="295"/>
        <end position="304"/>
    </location>
</feature>
<evidence type="ECO:0000259" key="4">
    <source>
        <dbReference type="PROSITE" id="PS50097"/>
    </source>
</evidence>
<evidence type="ECO:0000256" key="1">
    <source>
        <dbReference type="ARBA" id="ARBA00004123"/>
    </source>
</evidence>
<dbReference type="SMART" id="SM00225">
    <property type="entry name" value="BTB"/>
    <property type="match status" value="1"/>
</dbReference>
<feature type="region of interest" description="Disordered" evidence="3">
    <location>
        <begin position="351"/>
        <end position="387"/>
    </location>
</feature>
<feature type="region of interest" description="Disordered" evidence="3">
    <location>
        <begin position="411"/>
        <end position="433"/>
    </location>
</feature>
<dbReference type="Pfam" id="PF00651">
    <property type="entry name" value="BTB"/>
    <property type="match status" value="1"/>
</dbReference>
<feature type="region of interest" description="Disordered" evidence="3">
    <location>
        <begin position="239"/>
        <end position="268"/>
    </location>
</feature>
<comment type="subcellular location">
    <subcellularLocation>
        <location evidence="1">Nucleus</location>
    </subcellularLocation>
</comment>
<organism evidence="5 6">
    <name type="scientific">Glossina morsitans morsitans</name>
    <name type="common">Savannah tsetse fly</name>
    <dbReference type="NCBI Taxonomy" id="37546"/>
    <lineage>
        <taxon>Eukaryota</taxon>
        <taxon>Metazoa</taxon>
        <taxon>Ecdysozoa</taxon>
        <taxon>Arthropoda</taxon>
        <taxon>Hexapoda</taxon>
        <taxon>Insecta</taxon>
        <taxon>Pterygota</taxon>
        <taxon>Neoptera</taxon>
        <taxon>Endopterygota</taxon>
        <taxon>Diptera</taxon>
        <taxon>Brachycera</taxon>
        <taxon>Muscomorpha</taxon>
        <taxon>Hippoboscoidea</taxon>
        <taxon>Glossinidae</taxon>
        <taxon>Glossina</taxon>
    </lineage>
</organism>
<dbReference type="PROSITE" id="PS50097">
    <property type="entry name" value="BTB"/>
    <property type="match status" value="1"/>
</dbReference>
<dbReference type="CDD" id="cd18315">
    <property type="entry name" value="BTB_POZ_BAB-like"/>
    <property type="match status" value="1"/>
</dbReference>
<evidence type="ECO:0000313" key="6">
    <source>
        <dbReference type="Proteomes" id="UP000092444"/>
    </source>
</evidence>
<dbReference type="Gene3D" id="3.30.160.60">
    <property type="entry name" value="Classic Zinc Finger"/>
    <property type="match status" value="1"/>
</dbReference>
<dbReference type="Proteomes" id="UP000092444">
    <property type="component" value="Unassembled WGS sequence"/>
</dbReference>
<evidence type="ECO:0000256" key="3">
    <source>
        <dbReference type="SAM" id="MobiDB-lite"/>
    </source>
</evidence>
<sequence>MMALPMNSLYSLTWGDYGTSLVSAIQLLRCHGDLVDCTLAAGGRSFPAHKIVLCAASPFLLDLLKNTPCKHPVVMLAGVNANDLEALLEFVYRGEVSVDHAQLPSLLQAAQCLNIQGLAPQTVTKDDYTTHSIQLQHMIPQHHHEQDQLIATIATAPQQTVHAQVVDDIHQTGQILQTTTQTNAASGQQQTIVTTDPTKDVIQQYLPARKRKPRVKKMSPTAPKVAKVEGMDTIISTPTSSHTQGAGTIQTTQQQQQNIENGNDGQMITSTPIIKSEVTKVETIVMDPNAPGEVSMTTTSTTAPVKTGKRAKSTPGGEKPRSRSQSEQPATCPICYAVIRQSRNLRRHLELRHFAKPGVKKEKKTPGKKTATAAPPGTSNVSGTSTITTTTVSSMPQVQSVQSLHTLQTVQVKKDPDAQQQQQQQQQQPQTITVTTTNNGQQQQQQQQQQQAQQQQQQQVQQVQVQQQAQQQLQQHHIIDQSGNITTTTTTTTAAAQQQQQQQAQQPQQTQQIVTQTENTDGTTSLSIAQVQTLQGHQILGNINQVNMTEYQTHTQTTM</sequence>
<reference evidence="5" key="1">
    <citation type="submission" date="2025-05" db="UniProtKB">
        <authorList>
            <consortium name="EnsemblMetazoa"/>
        </authorList>
    </citation>
    <scope>IDENTIFICATION</scope>
    <source>
        <strain evidence="5">Yale</strain>
    </source>
</reference>
<dbReference type="SUPFAM" id="SSF54695">
    <property type="entry name" value="POZ domain"/>
    <property type="match status" value="1"/>
</dbReference>
<evidence type="ECO:0000313" key="5">
    <source>
        <dbReference type="EnsemblMetazoa" id="GMOY001636.P1870"/>
    </source>
</evidence>
<feature type="region of interest" description="Disordered" evidence="3">
    <location>
        <begin position="289"/>
        <end position="329"/>
    </location>
</feature>
<dbReference type="Pfam" id="PF09237">
    <property type="entry name" value="GAGA"/>
    <property type="match status" value="1"/>
</dbReference>
<dbReference type="InterPro" id="IPR011333">
    <property type="entry name" value="SKP1/BTB/POZ_sf"/>
</dbReference>
<dbReference type="InterPro" id="IPR013087">
    <property type="entry name" value="Znf_C2H2_type"/>
</dbReference>
<dbReference type="EnsemblMetazoa" id="GMOY001636.R1870">
    <property type="protein sequence ID" value="GMOY001636.P1870"/>
    <property type="gene ID" value="GMOY001636"/>
</dbReference>
<dbReference type="PROSITE" id="PS00028">
    <property type="entry name" value="ZINC_FINGER_C2H2_1"/>
    <property type="match status" value="1"/>
</dbReference>
<dbReference type="EMBL" id="CCAG010014128">
    <property type="status" value="NOT_ANNOTATED_CDS"/>
    <property type="molecule type" value="Genomic_DNA"/>
</dbReference>
<name>A0ABK9MJN3_GLOMM</name>
<evidence type="ECO:0000256" key="2">
    <source>
        <dbReference type="ARBA" id="ARBA00023242"/>
    </source>
</evidence>
<feature type="domain" description="BTB" evidence="4">
    <location>
        <begin position="35"/>
        <end position="100"/>
    </location>
</feature>
<keyword evidence="6" id="KW-1185">Reference proteome</keyword>
<feature type="compositionally biased region" description="Low complexity" evidence="3">
    <location>
        <begin position="419"/>
        <end position="433"/>
    </location>
</feature>